<gene>
    <name evidence="2" type="ORF">DLM78_08030</name>
</gene>
<sequence length="380" mass="43485">MRPSGIGLHSFLFFVFLVLFQTFLFPSLVPFQEKNSFLYDRLSRLDRNLYTGAEQTISKAPIVFLGDSQILSGIHPRELGEKLSRPIWFLPRPSEQPEGMLLRFKEYERTIGVEPALVVVNGSIFSLSDMDVASAHRSLVLNYDSFHPELFLESGFRNFYIKNLSSGLFYLFGRIFPFLRLNASMSTGIKLVGEGDEFSYSEKNMEALISGNPFLKWSRNKNRNQFLDLEYSKNKGYMDWARHSTYDGICVPNSKPQVLPPNAELAVQKTRSSSLMAWKELFRYLRSRGVKVLAISLPFRPDFDSRLGSLPQMTIWESILIEEEVSYWKLGSSFFADEDFGDYTHLNTCGMKKLVPALSREIFNSISTSPSKLVVSALRM</sequence>
<evidence type="ECO:0000256" key="1">
    <source>
        <dbReference type="SAM" id="Phobius"/>
    </source>
</evidence>
<organism evidence="2 3">
    <name type="scientific">Leptospira stimsonii</name>
    <dbReference type="NCBI Taxonomy" id="2202203"/>
    <lineage>
        <taxon>Bacteria</taxon>
        <taxon>Pseudomonadati</taxon>
        <taxon>Spirochaetota</taxon>
        <taxon>Spirochaetia</taxon>
        <taxon>Leptospirales</taxon>
        <taxon>Leptospiraceae</taxon>
        <taxon>Leptospira</taxon>
    </lineage>
</organism>
<protein>
    <recommendedName>
        <fullName evidence="4">DUF1574 domain-containing protein</fullName>
    </recommendedName>
</protein>
<keyword evidence="1" id="KW-1133">Transmembrane helix</keyword>
<comment type="caution">
    <text evidence="2">The sequence shown here is derived from an EMBL/GenBank/DDBJ whole genome shotgun (WGS) entry which is preliminary data.</text>
</comment>
<keyword evidence="1" id="KW-0472">Membrane</keyword>
<dbReference type="RefSeq" id="WP_118981515.1">
    <property type="nucleotide sequence ID" value="NZ_QHCS01000001.1"/>
</dbReference>
<keyword evidence="1" id="KW-0812">Transmembrane</keyword>
<dbReference type="EMBL" id="QHCS01000001">
    <property type="protein sequence ID" value="RHX89036.1"/>
    <property type="molecule type" value="Genomic_DNA"/>
</dbReference>
<accession>A0A8B3CYE3</accession>
<evidence type="ECO:0000313" key="2">
    <source>
        <dbReference type="EMBL" id="RHX89036.1"/>
    </source>
</evidence>
<dbReference type="AlphaFoldDB" id="A0A8B3CYE3"/>
<feature type="transmembrane region" description="Helical" evidence="1">
    <location>
        <begin position="6"/>
        <end position="31"/>
    </location>
</feature>
<dbReference type="Proteomes" id="UP000266669">
    <property type="component" value="Unassembled WGS sequence"/>
</dbReference>
<reference evidence="3" key="1">
    <citation type="submission" date="2018-05" db="EMBL/GenBank/DDBJ databases">
        <title>Leptospira yasudae sp. nov. and Leptospira stimsonii sp. nov., two pathogenic species of the genus Leptospira isolated from environmental sources.</title>
        <authorList>
            <person name="Casanovas-Massana A."/>
            <person name="Hamond C."/>
            <person name="Santos L.A."/>
            <person name="Hacker K.P."/>
            <person name="Balassiano I."/>
            <person name="Medeiros M.A."/>
            <person name="Reis M.G."/>
            <person name="Ko A.I."/>
            <person name="Wunder E.A."/>
        </authorList>
    </citation>
    <scope>NUCLEOTIDE SEQUENCE [LARGE SCALE GENOMIC DNA]</scope>
    <source>
        <strain evidence="3">AMB6-RJ</strain>
    </source>
</reference>
<evidence type="ECO:0000313" key="3">
    <source>
        <dbReference type="Proteomes" id="UP000266669"/>
    </source>
</evidence>
<name>A0A8B3CYE3_9LEPT</name>
<evidence type="ECO:0008006" key="4">
    <source>
        <dbReference type="Google" id="ProtNLM"/>
    </source>
</evidence>
<proteinExistence type="predicted"/>